<dbReference type="Proteomes" id="UP000011910">
    <property type="component" value="Unassembled WGS sequence"/>
</dbReference>
<proteinExistence type="predicted"/>
<organism evidence="2 3">
    <name type="scientific">Cesiribacter andamanensis AMV16</name>
    <dbReference type="NCBI Taxonomy" id="1279009"/>
    <lineage>
        <taxon>Bacteria</taxon>
        <taxon>Pseudomonadati</taxon>
        <taxon>Bacteroidota</taxon>
        <taxon>Cytophagia</taxon>
        <taxon>Cytophagales</taxon>
        <taxon>Cesiribacteraceae</taxon>
        <taxon>Cesiribacter</taxon>
    </lineage>
</organism>
<dbReference type="Pfam" id="PF04326">
    <property type="entry name" value="SLFN_AlbA_2"/>
    <property type="match status" value="1"/>
</dbReference>
<keyword evidence="3" id="KW-1185">Reference proteome</keyword>
<name>M7N0Z9_9BACT</name>
<dbReference type="STRING" id="1279009.ADICEAN_02541"/>
<gene>
    <name evidence="2" type="ORF">ADICEAN_02541</name>
</gene>
<dbReference type="PANTHER" id="PTHR30595">
    <property type="entry name" value="GLPR-RELATED TRANSCRIPTIONAL REPRESSOR"/>
    <property type="match status" value="1"/>
</dbReference>
<dbReference type="OrthoDB" id="9810282at2"/>
<dbReference type="EMBL" id="AODQ01000062">
    <property type="protein sequence ID" value="EMR02343.1"/>
    <property type="molecule type" value="Genomic_DNA"/>
</dbReference>
<sequence>MTLRELQLLVKEGEHATLEFKKKVAHPEKIIREIVAFANTGGGNLLIGVSDDGNISGLRFPEEEAWTLNKAISQHCKPQIQFVQEKIALPGSKWVLRYYISESPHKPHFVLEPEPLPAHVYPRPRNPHPPLRKRTYVRVADRSIQASREMREIMRGRQRPKDVGFRWTEKEQVLMQYLQEHPFITLRTYAKTAGIPLSLASRTLVRLVLANVLDIEAAENEDRFSAKYPEQED</sequence>
<dbReference type="PANTHER" id="PTHR30595:SF6">
    <property type="entry name" value="SCHLAFEN ALBA-2 DOMAIN-CONTAINING PROTEIN"/>
    <property type="match status" value="1"/>
</dbReference>
<evidence type="ECO:0000259" key="1">
    <source>
        <dbReference type="Pfam" id="PF04326"/>
    </source>
</evidence>
<dbReference type="Gene3D" id="3.30.950.30">
    <property type="entry name" value="Schlafen, AAA domain"/>
    <property type="match status" value="1"/>
</dbReference>
<dbReference type="eggNOG" id="COG2865">
    <property type="taxonomic scope" value="Bacteria"/>
</dbReference>
<evidence type="ECO:0000313" key="2">
    <source>
        <dbReference type="EMBL" id="EMR02343.1"/>
    </source>
</evidence>
<dbReference type="InterPro" id="IPR007421">
    <property type="entry name" value="Schlafen_AlbA_2_dom"/>
</dbReference>
<dbReference type="PATRIC" id="fig|1279009.4.peg.2578"/>
<reference evidence="2 3" key="1">
    <citation type="journal article" date="2013" name="Genome Announc.">
        <title>Draft Genome Sequence of Cesiribacter andamanensis Strain AMV16T, Isolated from a Soil Sample from a Mud Volcano in the Andaman Islands, India.</title>
        <authorList>
            <person name="Shivaji S."/>
            <person name="Ara S."/>
            <person name="Begum Z."/>
            <person name="Srinivas T.N."/>
            <person name="Singh A."/>
            <person name="Kumar Pinnaka A."/>
        </authorList>
    </citation>
    <scope>NUCLEOTIDE SEQUENCE [LARGE SCALE GENOMIC DNA]</scope>
    <source>
        <strain evidence="2 3">AMV16</strain>
    </source>
</reference>
<feature type="domain" description="Schlafen AlbA-2" evidence="1">
    <location>
        <begin position="14"/>
        <end position="145"/>
    </location>
</feature>
<protein>
    <submittedName>
        <fullName evidence="2">Divergent AAA domain protein</fullName>
    </submittedName>
</protein>
<dbReference type="AlphaFoldDB" id="M7N0Z9"/>
<accession>M7N0Z9</accession>
<dbReference type="RefSeq" id="WP_009195931.1">
    <property type="nucleotide sequence ID" value="NZ_AODQ01000062.1"/>
</dbReference>
<dbReference type="InterPro" id="IPR038461">
    <property type="entry name" value="Schlafen_AlbA_2_dom_sf"/>
</dbReference>
<comment type="caution">
    <text evidence="2">The sequence shown here is derived from an EMBL/GenBank/DDBJ whole genome shotgun (WGS) entry which is preliminary data.</text>
</comment>
<evidence type="ECO:0000313" key="3">
    <source>
        <dbReference type="Proteomes" id="UP000011910"/>
    </source>
</evidence>